<dbReference type="GO" id="GO:0016925">
    <property type="term" value="P:protein sumoylation"/>
    <property type="evidence" value="ECO:0000318"/>
    <property type="project" value="GO_Central"/>
</dbReference>
<feature type="compositionally biased region" description="Low complexity" evidence="1">
    <location>
        <begin position="13"/>
        <end position="23"/>
    </location>
</feature>
<accession>B8C509</accession>
<dbReference type="InParanoid" id="B8C509"/>
<dbReference type="InterPro" id="IPR029071">
    <property type="entry name" value="Ubiquitin-like_domsf"/>
</dbReference>
<dbReference type="AlphaFoldDB" id="B8C509"/>
<dbReference type="GO" id="GO:0044389">
    <property type="term" value="F:ubiquitin-like protein ligase binding"/>
    <property type="evidence" value="ECO:0000318"/>
    <property type="project" value="GO_Central"/>
</dbReference>
<evidence type="ECO:0000313" key="2">
    <source>
        <dbReference type="EMBL" id="EED91036.1"/>
    </source>
</evidence>
<name>B8C509_THAPS</name>
<dbReference type="GO" id="GO:0005634">
    <property type="term" value="C:nucleus"/>
    <property type="evidence" value="ECO:0000318"/>
    <property type="project" value="GO_Central"/>
</dbReference>
<proteinExistence type="predicted"/>
<dbReference type="PaxDb" id="35128-Thaps5912"/>
<dbReference type="SUPFAM" id="SSF54236">
    <property type="entry name" value="Ubiquitin-like"/>
    <property type="match status" value="1"/>
</dbReference>
<dbReference type="KEGG" id="tps:THAPSDRAFT_5912"/>
<evidence type="ECO:0000256" key="1">
    <source>
        <dbReference type="SAM" id="MobiDB-lite"/>
    </source>
</evidence>
<protein>
    <submittedName>
        <fullName evidence="2">Uncharacterized protein</fullName>
    </submittedName>
</protein>
<keyword evidence="3" id="KW-1185">Reference proteome</keyword>
<evidence type="ECO:0000313" key="3">
    <source>
        <dbReference type="Proteomes" id="UP000001449"/>
    </source>
</evidence>
<reference evidence="2 3" key="1">
    <citation type="journal article" date="2004" name="Science">
        <title>The genome of the diatom Thalassiosira pseudonana: ecology, evolution, and metabolism.</title>
        <authorList>
            <person name="Armbrust E.V."/>
            <person name="Berges J.A."/>
            <person name="Bowler C."/>
            <person name="Green B.R."/>
            <person name="Martinez D."/>
            <person name="Putnam N.H."/>
            <person name="Zhou S."/>
            <person name="Allen A.E."/>
            <person name="Apt K.E."/>
            <person name="Bechner M."/>
            <person name="Brzezinski M.A."/>
            <person name="Chaal B.K."/>
            <person name="Chiovitti A."/>
            <person name="Davis A.K."/>
            <person name="Demarest M.S."/>
            <person name="Detter J.C."/>
            <person name="Glavina T."/>
            <person name="Goodstein D."/>
            <person name="Hadi M.Z."/>
            <person name="Hellsten U."/>
            <person name="Hildebrand M."/>
            <person name="Jenkins B.D."/>
            <person name="Jurka J."/>
            <person name="Kapitonov V.V."/>
            <person name="Kroger N."/>
            <person name="Lau W.W."/>
            <person name="Lane T.W."/>
            <person name="Larimer F.W."/>
            <person name="Lippmeier J.C."/>
            <person name="Lucas S."/>
            <person name="Medina M."/>
            <person name="Montsant A."/>
            <person name="Obornik M."/>
            <person name="Parker M.S."/>
            <person name="Palenik B."/>
            <person name="Pazour G.J."/>
            <person name="Richardson P.M."/>
            <person name="Rynearson T.A."/>
            <person name="Saito M.A."/>
            <person name="Schwartz D.C."/>
            <person name="Thamatrakoln K."/>
            <person name="Valentin K."/>
            <person name="Vardi A."/>
            <person name="Wilkerson F.P."/>
            <person name="Rokhsar D.S."/>
        </authorList>
    </citation>
    <scope>NUCLEOTIDE SEQUENCE [LARGE SCALE GENOMIC DNA]</scope>
    <source>
        <strain evidence="2 3">CCMP1335</strain>
    </source>
</reference>
<dbReference type="HOGENOM" id="CLU_777293_0_0_1"/>
<gene>
    <name evidence="2" type="ORF">THAPSDRAFT_5912</name>
</gene>
<dbReference type="PANTHER" id="PTHR10562">
    <property type="entry name" value="SMALL UBIQUITIN-RELATED MODIFIER"/>
    <property type="match status" value="1"/>
</dbReference>
<sequence>MARTKKASKKAKAAATTGSRSSKQNAQTKSKRPTAPPTPIVEESEDDNDVLSLSSTRLENDRHDKEWWATNFEKSAAIVKRCMDALNWDESSTKRVLQSYRHFLILKKEMQDWDAKVLYPAWPVDEMWKQHMLVDDFDFDIANLCGHALRRRLIEDTEEKSMREETTREALQNRFGSEYDEELWKTIKVSVCDQLDGAEEYKVNVMQPLSTFFDLFAERKEDRASDYEFLLFGEKIGEGATPNSVGMKADESGVVMIKALHIKKVKIGVHYVNGQIVHFLVEKTSMLSKNFEAFSLHDEEERASLVFTFNDTRIYGFESPATLGLNHCDVIDAVPAEKYSCATCVSCIATKNSQAIT</sequence>
<dbReference type="CDD" id="cd01763">
    <property type="entry name" value="Ubl_SUMO_like"/>
    <property type="match status" value="1"/>
</dbReference>
<dbReference type="GeneID" id="7448386"/>
<dbReference type="Proteomes" id="UP000001449">
    <property type="component" value="Chromosome 6"/>
</dbReference>
<dbReference type="EMBL" id="CM000643">
    <property type="protein sequence ID" value="EED91036.1"/>
    <property type="molecule type" value="Genomic_DNA"/>
</dbReference>
<dbReference type="eggNOG" id="KOG1769">
    <property type="taxonomic scope" value="Eukaryota"/>
</dbReference>
<feature type="region of interest" description="Disordered" evidence="1">
    <location>
        <begin position="1"/>
        <end position="49"/>
    </location>
</feature>
<dbReference type="GO" id="GO:0031386">
    <property type="term" value="F:protein tag activity"/>
    <property type="evidence" value="ECO:0000318"/>
    <property type="project" value="GO_Central"/>
</dbReference>
<organism evidence="2 3">
    <name type="scientific">Thalassiosira pseudonana</name>
    <name type="common">Marine diatom</name>
    <name type="synonym">Cyclotella nana</name>
    <dbReference type="NCBI Taxonomy" id="35128"/>
    <lineage>
        <taxon>Eukaryota</taxon>
        <taxon>Sar</taxon>
        <taxon>Stramenopiles</taxon>
        <taxon>Ochrophyta</taxon>
        <taxon>Bacillariophyta</taxon>
        <taxon>Coscinodiscophyceae</taxon>
        <taxon>Thalassiosirophycidae</taxon>
        <taxon>Thalassiosirales</taxon>
        <taxon>Thalassiosiraceae</taxon>
        <taxon>Thalassiosira</taxon>
    </lineage>
</organism>
<feature type="compositionally biased region" description="Basic residues" evidence="1">
    <location>
        <begin position="1"/>
        <end position="12"/>
    </location>
</feature>
<reference evidence="2 3" key="2">
    <citation type="journal article" date="2008" name="Nature">
        <title>The Phaeodactylum genome reveals the evolutionary history of diatom genomes.</title>
        <authorList>
            <person name="Bowler C."/>
            <person name="Allen A.E."/>
            <person name="Badger J.H."/>
            <person name="Grimwood J."/>
            <person name="Jabbari K."/>
            <person name="Kuo A."/>
            <person name="Maheswari U."/>
            <person name="Martens C."/>
            <person name="Maumus F."/>
            <person name="Otillar R.P."/>
            <person name="Rayko E."/>
            <person name="Salamov A."/>
            <person name="Vandepoele K."/>
            <person name="Beszteri B."/>
            <person name="Gruber A."/>
            <person name="Heijde M."/>
            <person name="Katinka M."/>
            <person name="Mock T."/>
            <person name="Valentin K."/>
            <person name="Verret F."/>
            <person name="Berges J.A."/>
            <person name="Brownlee C."/>
            <person name="Cadoret J.P."/>
            <person name="Chiovitti A."/>
            <person name="Choi C.J."/>
            <person name="Coesel S."/>
            <person name="De Martino A."/>
            <person name="Detter J.C."/>
            <person name="Durkin C."/>
            <person name="Falciatore A."/>
            <person name="Fournet J."/>
            <person name="Haruta M."/>
            <person name="Huysman M.J."/>
            <person name="Jenkins B.D."/>
            <person name="Jiroutova K."/>
            <person name="Jorgensen R.E."/>
            <person name="Joubert Y."/>
            <person name="Kaplan A."/>
            <person name="Kroger N."/>
            <person name="Kroth P.G."/>
            <person name="La Roche J."/>
            <person name="Lindquist E."/>
            <person name="Lommer M."/>
            <person name="Martin-Jezequel V."/>
            <person name="Lopez P.J."/>
            <person name="Lucas S."/>
            <person name="Mangogna M."/>
            <person name="McGinnis K."/>
            <person name="Medlin L.K."/>
            <person name="Montsant A."/>
            <person name="Oudot-Le Secq M.P."/>
            <person name="Napoli C."/>
            <person name="Obornik M."/>
            <person name="Parker M.S."/>
            <person name="Petit J.L."/>
            <person name="Porcel B.M."/>
            <person name="Poulsen N."/>
            <person name="Robison M."/>
            <person name="Rychlewski L."/>
            <person name="Rynearson T.A."/>
            <person name="Schmutz J."/>
            <person name="Shapiro H."/>
            <person name="Siaut M."/>
            <person name="Stanley M."/>
            <person name="Sussman M.R."/>
            <person name="Taylor A.R."/>
            <person name="Vardi A."/>
            <person name="von Dassow P."/>
            <person name="Vyverman W."/>
            <person name="Willis A."/>
            <person name="Wyrwicz L.S."/>
            <person name="Rokhsar D.S."/>
            <person name="Weissenbach J."/>
            <person name="Armbrust E.V."/>
            <person name="Green B.R."/>
            <person name="Van de Peer Y."/>
            <person name="Grigoriev I.V."/>
        </authorList>
    </citation>
    <scope>NUCLEOTIDE SEQUENCE [LARGE SCALE GENOMIC DNA]</scope>
    <source>
        <strain evidence="2 3">CCMP1335</strain>
    </source>
</reference>
<dbReference type="RefSeq" id="XP_002290929.1">
    <property type="nucleotide sequence ID" value="XM_002290893.1"/>
</dbReference>
<dbReference type="Gene3D" id="3.10.20.90">
    <property type="entry name" value="Phosphatidylinositol 3-kinase Catalytic Subunit, Chain A, domain 1"/>
    <property type="match status" value="2"/>
</dbReference>